<dbReference type="SUPFAM" id="SSF48008">
    <property type="entry name" value="GntR ligand-binding domain-like"/>
    <property type="match status" value="1"/>
</dbReference>
<evidence type="ECO:0000259" key="4">
    <source>
        <dbReference type="PROSITE" id="PS50949"/>
    </source>
</evidence>
<dbReference type="InterPro" id="IPR000524">
    <property type="entry name" value="Tscrpt_reg_HTH_GntR"/>
</dbReference>
<protein>
    <submittedName>
        <fullName evidence="5">GntR family transcriptional regulator</fullName>
    </submittedName>
</protein>
<evidence type="ECO:0000256" key="1">
    <source>
        <dbReference type="ARBA" id="ARBA00023015"/>
    </source>
</evidence>
<dbReference type="RefSeq" id="WP_068020178.1">
    <property type="nucleotide sequence ID" value="NZ_QQAZ01000005.1"/>
</dbReference>
<dbReference type="Pfam" id="PF00392">
    <property type="entry name" value="GntR"/>
    <property type="match status" value="1"/>
</dbReference>
<dbReference type="GO" id="GO:0003677">
    <property type="term" value="F:DNA binding"/>
    <property type="evidence" value="ECO:0007669"/>
    <property type="project" value="UniProtKB-KW"/>
</dbReference>
<evidence type="ECO:0000313" key="6">
    <source>
        <dbReference type="Proteomes" id="UP000255355"/>
    </source>
</evidence>
<dbReference type="PANTHER" id="PTHR43537">
    <property type="entry name" value="TRANSCRIPTIONAL REGULATOR, GNTR FAMILY"/>
    <property type="match status" value="1"/>
</dbReference>
<keyword evidence="1" id="KW-0805">Transcription regulation</keyword>
<dbReference type="AlphaFoldDB" id="A0A370H3V7"/>
<dbReference type="EMBL" id="QQAZ01000005">
    <property type="protein sequence ID" value="RDI50879.1"/>
    <property type="molecule type" value="Genomic_DNA"/>
</dbReference>
<evidence type="ECO:0000313" key="5">
    <source>
        <dbReference type="EMBL" id="RDI50879.1"/>
    </source>
</evidence>
<organism evidence="5 6">
    <name type="scientific">Nocardia mexicana</name>
    <dbReference type="NCBI Taxonomy" id="279262"/>
    <lineage>
        <taxon>Bacteria</taxon>
        <taxon>Bacillati</taxon>
        <taxon>Actinomycetota</taxon>
        <taxon>Actinomycetes</taxon>
        <taxon>Mycobacteriales</taxon>
        <taxon>Nocardiaceae</taxon>
        <taxon>Nocardia</taxon>
    </lineage>
</organism>
<evidence type="ECO:0000256" key="3">
    <source>
        <dbReference type="ARBA" id="ARBA00023163"/>
    </source>
</evidence>
<dbReference type="GO" id="GO:0003700">
    <property type="term" value="F:DNA-binding transcription factor activity"/>
    <property type="evidence" value="ECO:0007669"/>
    <property type="project" value="InterPro"/>
</dbReference>
<keyword evidence="2" id="KW-0238">DNA-binding</keyword>
<feature type="domain" description="HTH gntR-type" evidence="4">
    <location>
        <begin position="30"/>
        <end position="97"/>
    </location>
</feature>
<dbReference type="SMART" id="SM00895">
    <property type="entry name" value="FCD"/>
    <property type="match status" value="1"/>
</dbReference>
<dbReference type="Gene3D" id="1.20.120.530">
    <property type="entry name" value="GntR ligand-binding domain-like"/>
    <property type="match status" value="1"/>
</dbReference>
<dbReference type="STRING" id="1210089.GCA_001613165_03204"/>
<keyword evidence="3" id="KW-0804">Transcription</keyword>
<gene>
    <name evidence="5" type="ORF">DFR68_105356</name>
</gene>
<dbReference type="PANTHER" id="PTHR43537:SF45">
    <property type="entry name" value="GNTR FAMILY REGULATORY PROTEIN"/>
    <property type="match status" value="1"/>
</dbReference>
<dbReference type="Pfam" id="PF07729">
    <property type="entry name" value="FCD"/>
    <property type="match status" value="1"/>
</dbReference>
<dbReference type="InterPro" id="IPR036390">
    <property type="entry name" value="WH_DNA-bd_sf"/>
</dbReference>
<dbReference type="Proteomes" id="UP000255355">
    <property type="component" value="Unassembled WGS sequence"/>
</dbReference>
<proteinExistence type="predicted"/>
<accession>A0A370H3V7</accession>
<dbReference type="InterPro" id="IPR011711">
    <property type="entry name" value="GntR_C"/>
</dbReference>
<keyword evidence="6" id="KW-1185">Reference proteome</keyword>
<dbReference type="InterPro" id="IPR036388">
    <property type="entry name" value="WH-like_DNA-bd_sf"/>
</dbReference>
<dbReference type="Gene3D" id="1.10.10.10">
    <property type="entry name" value="Winged helix-like DNA-binding domain superfamily/Winged helix DNA-binding domain"/>
    <property type="match status" value="1"/>
</dbReference>
<dbReference type="OrthoDB" id="5243844at2"/>
<evidence type="ECO:0000256" key="2">
    <source>
        <dbReference type="ARBA" id="ARBA00023125"/>
    </source>
</evidence>
<dbReference type="CDD" id="cd07377">
    <property type="entry name" value="WHTH_GntR"/>
    <property type="match status" value="1"/>
</dbReference>
<name>A0A370H3V7_9NOCA</name>
<reference evidence="5 6" key="1">
    <citation type="submission" date="2018-07" db="EMBL/GenBank/DDBJ databases">
        <title>Genomic Encyclopedia of Type Strains, Phase IV (KMG-IV): sequencing the most valuable type-strain genomes for metagenomic binning, comparative biology and taxonomic classification.</title>
        <authorList>
            <person name="Goeker M."/>
        </authorList>
    </citation>
    <scope>NUCLEOTIDE SEQUENCE [LARGE SCALE GENOMIC DNA]</scope>
    <source>
        <strain evidence="5 6">DSM 44952</strain>
    </source>
</reference>
<dbReference type="PROSITE" id="PS50949">
    <property type="entry name" value="HTH_GNTR"/>
    <property type="match status" value="1"/>
</dbReference>
<dbReference type="SUPFAM" id="SSF46785">
    <property type="entry name" value="Winged helix' DNA-binding domain"/>
    <property type="match status" value="1"/>
</dbReference>
<comment type="caution">
    <text evidence="5">The sequence shown here is derived from an EMBL/GenBank/DDBJ whole genome shotgun (WGS) entry which is preliminary data.</text>
</comment>
<dbReference type="SMART" id="SM00345">
    <property type="entry name" value="HTH_GNTR"/>
    <property type="match status" value="1"/>
</dbReference>
<sequence>MTSASASTPPGAAVEGYAALAAHRGRLDRASRSAQVADIVRDRILDGTFRPGTRLSEPDICAALKVSRNTLREAFRTLIEERLVVHELNRGVFVRIPSAEDVAEVYKCRRIVECAALRDHPRTGADLGPVAATLVRADQCAAQGDWTGVGTADVDFHRAVTALNDSRLLDALMSNVWNELRLIFHVVADPNAFHHPYLRRNHEVLDTLAGGRAADAADMLADYLGDAESQILAAYAGIDQAY</sequence>
<dbReference type="InterPro" id="IPR008920">
    <property type="entry name" value="TF_FadR/GntR_C"/>
</dbReference>